<feature type="domain" description="MucBP" evidence="4">
    <location>
        <begin position="391"/>
        <end position="422"/>
    </location>
</feature>
<gene>
    <name evidence="7" type="ORF">I583_00172</name>
    <name evidence="6" type="ORF">UAW_02487</name>
</gene>
<organism evidence="6 8">
    <name type="scientific">Enterococcus haemoperoxidus ATCC BAA-382</name>
    <dbReference type="NCBI Taxonomy" id="1158608"/>
    <lineage>
        <taxon>Bacteria</taxon>
        <taxon>Bacillati</taxon>
        <taxon>Bacillota</taxon>
        <taxon>Bacilli</taxon>
        <taxon>Lactobacillales</taxon>
        <taxon>Enterococcaceae</taxon>
        <taxon>Enterococcus</taxon>
    </lineage>
</organism>
<evidence type="ECO:0000313" key="7">
    <source>
        <dbReference type="EMBL" id="EOT63372.1"/>
    </source>
</evidence>
<dbReference type="RefSeq" id="WP_010762650.1">
    <property type="nucleotide sequence ID" value="NZ_KB946316.1"/>
</dbReference>
<dbReference type="Proteomes" id="UP000013858">
    <property type="component" value="Unassembled WGS sequence"/>
</dbReference>
<keyword evidence="2" id="KW-0812">Transmembrane</keyword>
<evidence type="ECO:0000259" key="5">
    <source>
        <dbReference type="Pfam" id="PF24424"/>
    </source>
</evidence>
<accession>R2QAV2</accession>
<protein>
    <recommendedName>
        <fullName evidence="10">LPXTG-domain-containing protein cell wall anchor domain</fullName>
    </recommendedName>
</protein>
<evidence type="ECO:0000259" key="4">
    <source>
        <dbReference type="Pfam" id="PF06458"/>
    </source>
</evidence>
<evidence type="ECO:0000256" key="2">
    <source>
        <dbReference type="SAM" id="Phobius"/>
    </source>
</evidence>
<dbReference type="EMBL" id="ASVY01000001">
    <property type="protein sequence ID" value="EOT63372.1"/>
    <property type="molecule type" value="Genomic_DNA"/>
</dbReference>
<dbReference type="InterPro" id="IPR009459">
    <property type="entry name" value="MucBP_dom"/>
</dbReference>
<name>R2QAV2_9ENTE</name>
<feature type="signal peptide" evidence="3">
    <location>
        <begin position="1"/>
        <end position="24"/>
    </location>
</feature>
<evidence type="ECO:0000313" key="9">
    <source>
        <dbReference type="Proteomes" id="UP000014197"/>
    </source>
</evidence>
<reference evidence="7 9" key="2">
    <citation type="submission" date="2013-03" db="EMBL/GenBank/DDBJ databases">
        <title>The Genome Sequence of Enterococcus haemoperoxidus BAA-382 (PacBio/Illumina hybrid assembly).</title>
        <authorList>
            <consortium name="The Broad Institute Genomics Platform"/>
            <consortium name="The Broad Institute Genome Sequencing Center for Infectious Disease"/>
            <person name="Earl A."/>
            <person name="Russ C."/>
            <person name="Gilmore M."/>
            <person name="Surin D."/>
            <person name="Walker B."/>
            <person name="Young S."/>
            <person name="Zeng Q."/>
            <person name="Gargeya S."/>
            <person name="Fitzgerald M."/>
            <person name="Haas B."/>
            <person name="Abouelleil A."/>
            <person name="Allen A.W."/>
            <person name="Alvarado L."/>
            <person name="Arachchi H.M."/>
            <person name="Berlin A.M."/>
            <person name="Chapman S.B."/>
            <person name="Gainer-Dewar J."/>
            <person name="Goldberg J."/>
            <person name="Griggs A."/>
            <person name="Gujja S."/>
            <person name="Hansen M."/>
            <person name="Howarth C."/>
            <person name="Imamovic A."/>
            <person name="Ireland A."/>
            <person name="Larimer J."/>
            <person name="McCowan C."/>
            <person name="Murphy C."/>
            <person name="Pearson M."/>
            <person name="Poon T.W."/>
            <person name="Priest M."/>
            <person name="Roberts A."/>
            <person name="Saif S."/>
            <person name="Shea T."/>
            <person name="Sisk P."/>
            <person name="Sykes S."/>
            <person name="Wortman J."/>
            <person name="Nusbaum C."/>
            <person name="Birren B."/>
        </authorList>
    </citation>
    <scope>NUCLEOTIDE SEQUENCE [LARGE SCALE GENOMIC DNA]</scope>
    <source>
        <strain evidence="7 9">ATCC BAA-382</strain>
    </source>
</reference>
<feature type="domain" description="MucBP" evidence="4">
    <location>
        <begin position="253"/>
        <end position="315"/>
    </location>
</feature>
<keyword evidence="9" id="KW-1185">Reference proteome</keyword>
<feature type="domain" description="FNG" evidence="5">
    <location>
        <begin position="37"/>
        <end position="169"/>
    </location>
</feature>
<dbReference type="Pfam" id="PF24424">
    <property type="entry name" value="FNG"/>
    <property type="match status" value="1"/>
</dbReference>
<reference evidence="6 8" key="1">
    <citation type="submission" date="2013-02" db="EMBL/GenBank/DDBJ databases">
        <title>The Genome Sequence of Enterococcus haemoperoxidus BAA-382.</title>
        <authorList>
            <consortium name="The Broad Institute Genome Sequencing Platform"/>
            <consortium name="The Broad Institute Genome Sequencing Center for Infectious Disease"/>
            <person name="Earl A.M."/>
            <person name="Gilmore M.S."/>
            <person name="Lebreton F."/>
            <person name="Walker B."/>
            <person name="Young S.K."/>
            <person name="Zeng Q."/>
            <person name="Gargeya S."/>
            <person name="Fitzgerald M."/>
            <person name="Haas B."/>
            <person name="Abouelleil A."/>
            <person name="Alvarado L."/>
            <person name="Arachchi H.M."/>
            <person name="Berlin A.M."/>
            <person name="Chapman S.B."/>
            <person name="Dewar J."/>
            <person name="Goldberg J."/>
            <person name="Griggs A."/>
            <person name="Gujja S."/>
            <person name="Hansen M."/>
            <person name="Howarth C."/>
            <person name="Imamovic A."/>
            <person name="Larimer J."/>
            <person name="McCowan C."/>
            <person name="Murphy C."/>
            <person name="Neiman D."/>
            <person name="Pearson M."/>
            <person name="Priest M."/>
            <person name="Roberts A."/>
            <person name="Saif S."/>
            <person name="Shea T."/>
            <person name="Sisk P."/>
            <person name="Sykes S."/>
            <person name="Wortman J."/>
            <person name="Nusbaum C."/>
            <person name="Birren B."/>
        </authorList>
    </citation>
    <scope>NUCLEOTIDE SEQUENCE [LARGE SCALE GENOMIC DNA]</scope>
    <source>
        <strain evidence="6 8">ATCC BAA-382</strain>
    </source>
</reference>
<dbReference type="EMBL" id="AJAR01000024">
    <property type="protein sequence ID" value="EOH93537.1"/>
    <property type="molecule type" value="Genomic_DNA"/>
</dbReference>
<dbReference type="eggNOG" id="COG4886">
    <property type="taxonomic scope" value="Bacteria"/>
</dbReference>
<keyword evidence="2" id="KW-0472">Membrane</keyword>
<comment type="caution">
    <text evidence="6">The sequence shown here is derived from an EMBL/GenBank/DDBJ whole genome shotgun (WGS) entry which is preliminary data.</text>
</comment>
<dbReference type="Gene3D" id="3.10.20.320">
    <property type="entry name" value="Putative peptidoglycan bound protein (lpxtg motif)"/>
    <property type="match status" value="4"/>
</dbReference>
<evidence type="ECO:0000313" key="8">
    <source>
        <dbReference type="Proteomes" id="UP000013858"/>
    </source>
</evidence>
<feature type="domain" description="MucBP" evidence="4">
    <location>
        <begin position="184"/>
        <end position="246"/>
    </location>
</feature>
<keyword evidence="1" id="KW-0677">Repeat</keyword>
<evidence type="ECO:0000256" key="1">
    <source>
        <dbReference type="ARBA" id="ARBA00022737"/>
    </source>
</evidence>
<feature type="chain" id="PRO_5004354960" description="LPXTG-domain-containing protein cell wall anchor domain" evidence="3">
    <location>
        <begin position="25"/>
        <end position="461"/>
    </location>
</feature>
<dbReference type="Proteomes" id="UP000014197">
    <property type="component" value="Unassembled WGS sequence"/>
</dbReference>
<dbReference type="Pfam" id="PF06458">
    <property type="entry name" value="MucBP"/>
    <property type="match status" value="4"/>
</dbReference>
<dbReference type="PATRIC" id="fig|1158608.3.peg.2424"/>
<feature type="domain" description="MucBP" evidence="4">
    <location>
        <begin position="322"/>
        <end position="384"/>
    </location>
</feature>
<feature type="transmembrane region" description="Helical" evidence="2">
    <location>
        <begin position="432"/>
        <end position="452"/>
    </location>
</feature>
<keyword evidence="3" id="KW-0732">Signal</keyword>
<dbReference type="InterPro" id="IPR057034">
    <property type="entry name" value="FNG"/>
</dbReference>
<evidence type="ECO:0000256" key="3">
    <source>
        <dbReference type="SAM" id="SignalP"/>
    </source>
</evidence>
<sequence length="461" mass="52019">MKKVIPTLIFLVSMLCIPITDVYADVPEIKRTDLAEELTSNWVIEEYQNHSIPNLTVEDFFKQNVKSPTTLQKMVIMNFANIGESTFTASKSIPMKAGYTYKFNLIYAMYVTAGIASIDFNGELINSNSDTEDHFFIKEIKAVEDSLFTIRIHFDIPFKSNVYIKMATETEGPNVSEELKTEAQVKIHYKDENGNTILPDEELTGVEGSEYTVERKNIEGYVSKAVDGKETGVFTVEVQEITYIYEKKKAQGQVKIHYKDENGNTILPDEELTGVEGSEYTVERKNIEGYVSKAVDGKETGVFTVEVQEITYIYEKKKAQGQVKIHYKDENGNTILPDEELTGVEGSEYTVERKNIEGYVSKAVDGKETGVFTVEVQEITYIYEKKKAQGQVKIHYKDENGNTILPDEELTGVEGSEYTVAKLPRAGENKNALLMIIGMSLVLVTINIYFHIKNINFGGKK</sequence>
<evidence type="ECO:0008006" key="10">
    <source>
        <dbReference type="Google" id="ProtNLM"/>
    </source>
</evidence>
<dbReference type="AlphaFoldDB" id="R2QAV2"/>
<dbReference type="OrthoDB" id="2339378at2"/>
<keyword evidence="2" id="KW-1133">Transmembrane helix</keyword>
<evidence type="ECO:0000313" key="6">
    <source>
        <dbReference type="EMBL" id="EOH93537.1"/>
    </source>
</evidence>
<proteinExistence type="predicted"/>